<name>A0AAV9EA46_ACOCL</name>
<dbReference type="Proteomes" id="UP001180020">
    <property type="component" value="Unassembled WGS sequence"/>
</dbReference>
<dbReference type="PANTHER" id="PTHR23155:SF1232">
    <property type="entry name" value="OS09G0270700 PROTEIN"/>
    <property type="match status" value="1"/>
</dbReference>
<dbReference type="GO" id="GO:0042742">
    <property type="term" value="P:defense response to bacterium"/>
    <property type="evidence" value="ECO:0007669"/>
    <property type="project" value="UniProtKB-ARBA"/>
</dbReference>
<dbReference type="GO" id="GO:0009626">
    <property type="term" value="P:plant-type hypersensitive response"/>
    <property type="evidence" value="ECO:0007669"/>
    <property type="project" value="UniProtKB-ARBA"/>
</dbReference>
<organism evidence="5 6">
    <name type="scientific">Acorus calamus</name>
    <name type="common">Sweet flag</name>
    <dbReference type="NCBI Taxonomy" id="4465"/>
    <lineage>
        <taxon>Eukaryota</taxon>
        <taxon>Viridiplantae</taxon>
        <taxon>Streptophyta</taxon>
        <taxon>Embryophyta</taxon>
        <taxon>Tracheophyta</taxon>
        <taxon>Spermatophyta</taxon>
        <taxon>Magnoliopsida</taxon>
        <taxon>Liliopsida</taxon>
        <taxon>Acoraceae</taxon>
        <taxon>Acorus</taxon>
    </lineage>
</organism>
<keyword evidence="1" id="KW-0677">Repeat</keyword>
<dbReference type="Gene3D" id="3.40.50.300">
    <property type="entry name" value="P-loop containing nucleotide triphosphate hydrolases"/>
    <property type="match status" value="1"/>
</dbReference>
<evidence type="ECO:0000313" key="6">
    <source>
        <dbReference type="Proteomes" id="UP001180020"/>
    </source>
</evidence>
<dbReference type="InterPro" id="IPR027417">
    <property type="entry name" value="P-loop_NTPase"/>
</dbReference>
<evidence type="ECO:0000256" key="1">
    <source>
        <dbReference type="ARBA" id="ARBA00022737"/>
    </source>
</evidence>
<evidence type="ECO:0000313" key="5">
    <source>
        <dbReference type="EMBL" id="KAK1310361.1"/>
    </source>
</evidence>
<dbReference type="Pfam" id="PF00931">
    <property type="entry name" value="NB-ARC"/>
    <property type="match status" value="1"/>
</dbReference>
<dbReference type="Pfam" id="PF23559">
    <property type="entry name" value="WHD_DRP"/>
    <property type="match status" value="1"/>
</dbReference>
<feature type="domain" description="Disease resistance protein winged helix" evidence="4">
    <location>
        <begin position="244"/>
        <end position="314"/>
    </location>
</feature>
<keyword evidence="2" id="KW-0611">Plant defense</keyword>
<dbReference type="GO" id="GO:0043531">
    <property type="term" value="F:ADP binding"/>
    <property type="evidence" value="ECO:0007669"/>
    <property type="project" value="InterPro"/>
</dbReference>
<proteinExistence type="predicted"/>
<gene>
    <name evidence="5" type="primary">RPM1</name>
    <name evidence="5" type="ORF">QJS10_CPA08g01826</name>
</gene>
<dbReference type="Gene3D" id="1.10.10.10">
    <property type="entry name" value="Winged helix-like DNA-binding domain superfamily/Winged helix DNA-binding domain"/>
    <property type="match status" value="1"/>
</dbReference>
<dbReference type="InterPro" id="IPR044974">
    <property type="entry name" value="Disease_R_plants"/>
</dbReference>
<dbReference type="InterPro" id="IPR042197">
    <property type="entry name" value="Apaf_helical"/>
</dbReference>
<reference evidence="5" key="2">
    <citation type="submission" date="2023-06" db="EMBL/GenBank/DDBJ databases">
        <authorList>
            <person name="Ma L."/>
            <person name="Liu K.-W."/>
            <person name="Li Z."/>
            <person name="Hsiao Y.-Y."/>
            <person name="Qi Y."/>
            <person name="Fu T."/>
            <person name="Tang G."/>
            <person name="Zhang D."/>
            <person name="Sun W.-H."/>
            <person name="Liu D.-K."/>
            <person name="Li Y."/>
            <person name="Chen G.-Z."/>
            <person name="Liu X.-D."/>
            <person name="Liao X.-Y."/>
            <person name="Jiang Y.-T."/>
            <person name="Yu X."/>
            <person name="Hao Y."/>
            <person name="Huang J."/>
            <person name="Zhao X.-W."/>
            <person name="Ke S."/>
            <person name="Chen Y.-Y."/>
            <person name="Wu W.-L."/>
            <person name="Hsu J.-L."/>
            <person name="Lin Y.-F."/>
            <person name="Huang M.-D."/>
            <person name="Li C.-Y."/>
            <person name="Huang L."/>
            <person name="Wang Z.-W."/>
            <person name="Zhao X."/>
            <person name="Zhong W.-Y."/>
            <person name="Peng D.-H."/>
            <person name="Ahmad S."/>
            <person name="Lan S."/>
            <person name="Zhang J.-S."/>
            <person name="Tsai W.-C."/>
            <person name="Van De Peer Y."/>
            <person name="Liu Z.-J."/>
        </authorList>
    </citation>
    <scope>NUCLEOTIDE SEQUENCE</scope>
    <source>
        <strain evidence="5">CP</strain>
        <tissue evidence="5">Leaves</tissue>
    </source>
</reference>
<accession>A0AAV9EA46</accession>
<dbReference type="FunFam" id="3.40.50.300:FF:001091">
    <property type="entry name" value="Probable disease resistance protein At1g61300"/>
    <property type="match status" value="1"/>
</dbReference>
<dbReference type="PRINTS" id="PR00364">
    <property type="entry name" value="DISEASERSIST"/>
</dbReference>
<dbReference type="AlphaFoldDB" id="A0AAV9EA46"/>
<sequence length="327" mass="37958">MEISVCGMGGVGKTTLVAQVYKSEQIVQNFQWRAWVTVSTSFNKDEILKSIIKELFREKKEMIPQGIDRMDTKGLAEKLHGCLVDQRYLIVLDDVWDVRLWNEIKDLFDKGIGRIMFTTRNDEIATSLASSSNHVFKLNPLQDDEASKLFYSIAFQGDQGGICPKELDVAKEIINKCDGLPLTIVTLGGLLYTKHSAVKWDNTFKSLNWMLANILQLEGMSNILTFSFHDLPHYLKNCFLYCSVFPEDYPLKRKMIIRLWIAEGFIQERDRMTMEEIAEQYLNELVVRNMLQVVQENRYEHMEVYRMHDIVRQVAILISKKQFLHGT</sequence>
<dbReference type="SUPFAM" id="SSF52540">
    <property type="entry name" value="P-loop containing nucleoside triphosphate hydrolases"/>
    <property type="match status" value="1"/>
</dbReference>
<reference evidence="5" key="1">
    <citation type="journal article" date="2023" name="Nat. Commun.">
        <title>Diploid and tetraploid genomes of Acorus and the evolution of monocots.</title>
        <authorList>
            <person name="Ma L."/>
            <person name="Liu K.W."/>
            <person name="Li Z."/>
            <person name="Hsiao Y.Y."/>
            <person name="Qi Y."/>
            <person name="Fu T."/>
            <person name="Tang G.D."/>
            <person name="Zhang D."/>
            <person name="Sun W.H."/>
            <person name="Liu D.K."/>
            <person name="Li Y."/>
            <person name="Chen G.Z."/>
            <person name="Liu X.D."/>
            <person name="Liao X.Y."/>
            <person name="Jiang Y.T."/>
            <person name="Yu X."/>
            <person name="Hao Y."/>
            <person name="Huang J."/>
            <person name="Zhao X.W."/>
            <person name="Ke S."/>
            <person name="Chen Y.Y."/>
            <person name="Wu W.L."/>
            <person name="Hsu J.L."/>
            <person name="Lin Y.F."/>
            <person name="Huang M.D."/>
            <person name="Li C.Y."/>
            <person name="Huang L."/>
            <person name="Wang Z.W."/>
            <person name="Zhao X."/>
            <person name="Zhong W.Y."/>
            <person name="Peng D.H."/>
            <person name="Ahmad S."/>
            <person name="Lan S."/>
            <person name="Zhang J.S."/>
            <person name="Tsai W.C."/>
            <person name="Van de Peer Y."/>
            <person name="Liu Z.J."/>
        </authorList>
    </citation>
    <scope>NUCLEOTIDE SEQUENCE</scope>
    <source>
        <strain evidence="5">CP</strain>
    </source>
</reference>
<dbReference type="InterPro" id="IPR036388">
    <property type="entry name" value="WH-like_DNA-bd_sf"/>
</dbReference>
<evidence type="ECO:0000256" key="2">
    <source>
        <dbReference type="ARBA" id="ARBA00022821"/>
    </source>
</evidence>
<dbReference type="InterPro" id="IPR058922">
    <property type="entry name" value="WHD_DRP"/>
</dbReference>
<dbReference type="PANTHER" id="PTHR23155">
    <property type="entry name" value="DISEASE RESISTANCE PROTEIN RP"/>
    <property type="match status" value="1"/>
</dbReference>
<dbReference type="FunFam" id="1.10.10.10:FF:000322">
    <property type="entry name" value="Probable disease resistance protein At1g63360"/>
    <property type="match status" value="1"/>
</dbReference>
<dbReference type="GO" id="GO:0002758">
    <property type="term" value="P:innate immune response-activating signaling pathway"/>
    <property type="evidence" value="ECO:0007669"/>
    <property type="project" value="UniProtKB-ARBA"/>
</dbReference>
<dbReference type="EMBL" id="JAUJYO010000008">
    <property type="protein sequence ID" value="KAK1310361.1"/>
    <property type="molecule type" value="Genomic_DNA"/>
</dbReference>
<feature type="domain" description="NB-ARC" evidence="3">
    <location>
        <begin position="3"/>
        <end position="158"/>
    </location>
</feature>
<dbReference type="Gene3D" id="1.10.8.430">
    <property type="entry name" value="Helical domain of apoptotic protease-activating factors"/>
    <property type="match status" value="1"/>
</dbReference>
<protein>
    <submittedName>
        <fullName evidence="5">Disease resistance protein RPM1</fullName>
    </submittedName>
</protein>
<dbReference type="InterPro" id="IPR002182">
    <property type="entry name" value="NB-ARC"/>
</dbReference>
<comment type="caution">
    <text evidence="5">The sequence shown here is derived from an EMBL/GenBank/DDBJ whole genome shotgun (WGS) entry which is preliminary data.</text>
</comment>
<keyword evidence="6" id="KW-1185">Reference proteome</keyword>
<evidence type="ECO:0000259" key="3">
    <source>
        <dbReference type="Pfam" id="PF00931"/>
    </source>
</evidence>
<evidence type="ECO:0000259" key="4">
    <source>
        <dbReference type="Pfam" id="PF23559"/>
    </source>
</evidence>